<dbReference type="PANTHER" id="PTHR21523:SF46">
    <property type="entry name" value="MLT-TEN (MLT-10) RELATED"/>
    <property type="match status" value="1"/>
</dbReference>
<sequence length="354" mass="40454">MHCDKNISRCLNCSLGCGHGWSRGKAADWREIAHRHSKLNNGKHSFVRHRSRRLVVEKTKRVALGEDPVHKDTKKKEDEKQALRVSIRSLPRKQIKNGPERLILPKILKDNADSFEVSTFYISISQIISLVQVKQARYAPPLRQLSKSPIHRVSGLFVSLFGKAAVDELPNKWSSTYKSIKKLSKIMDSNEQLPGARVYNTRIFDIVVDNKHIKPREKIYVPPFLKEAFDIVNSFNDADNVRILSPRIIPILPDKASKRFLSPSLFPFYKDDTEQSILPIPRVLRTAGLNEKDRERILEMIMEVSGARETVDKAVKVPTRLFAAQSNSRNFDNLARKCEKNLDVGRVSPTWIAT</sequence>
<accession>A0A016UFH7</accession>
<keyword evidence="2" id="KW-1185">Reference proteome</keyword>
<dbReference type="OrthoDB" id="5917548at2759"/>
<comment type="caution">
    <text evidence="1">The sequence shown here is derived from an EMBL/GenBank/DDBJ whole genome shotgun (WGS) entry which is preliminary data.</text>
</comment>
<gene>
    <name evidence="1" type="primary">Acey_s0042.g676</name>
    <name evidence="1" type="ORF">Y032_0042g676</name>
</gene>
<name>A0A016UFH7_9BILA</name>
<organism evidence="1 2">
    <name type="scientific">Ancylostoma ceylanicum</name>
    <dbReference type="NCBI Taxonomy" id="53326"/>
    <lineage>
        <taxon>Eukaryota</taxon>
        <taxon>Metazoa</taxon>
        <taxon>Ecdysozoa</taxon>
        <taxon>Nematoda</taxon>
        <taxon>Chromadorea</taxon>
        <taxon>Rhabditida</taxon>
        <taxon>Rhabditina</taxon>
        <taxon>Rhabditomorpha</taxon>
        <taxon>Strongyloidea</taxon>
        <taxon>Ancylostomatidae</taxon>
        <taxon>Ancylostomatinae</taxon>
        <taxon>Ancylostoma</taxon>
    </lineage>
</organism>
<dbReference type="PANTHER" id="PTHR21523">
    <property type="match status" value="1"/>
</dbReference>
<evidence type="ECO:0000313" key="2">
    <source>
        <dbReference type="Proteomes" id="UP000024635"/>
    </source>
</evidence>
<reference evidence="2" key="1">
    <citation type="journal article" date="2015" name="Nat. Genet.">
        <title>The genome and transcriptome of the zoonotic hookworm Ancylostoma ceylanicum identify infection-specific gene families.</title>
        <authorList>
            <person name="Schwarz E.M."/>
            <person name="Hu Y."/>
            <person name="Antoshechkin I."/>
            <person name="Miller M.M."/>
            <person name="Sternberg P.W."/>
            <person name="Aroian R.V."/>
        </authorList>
    </citation>
    <scope>NUCLEOTIDE SEQUENCE</scope>
    <source>
        <strain evidence="2">HY135</strain>
    </source>
</reference>
<dbReference type="Proteomes" id="UP000024635">
    <property type="component" value="Unassembled WGS sequence"/>
</dbReference>
<dbReference type="EMBL" id="JARK01001378">
    <property type="protein sequence ID" value="EYC14039.1"/>
    <property type="molecule type" value="Genomic_DNA"/>
</dbReference>
<dbReference type="Pfam" id="PF04870">
    <property type="entry name" value="Moulting_cycle"/>
    <property type="match status" value="1"/>
</dbReference>
<evidence type="ECO:0000313" key="1">
    <source>
        <dbReference type="EMBL" id="EYC14039.1"/>
    </source>
</evidence>
<dbReference type="InterPro" id="IPR006954">
    <property type="entry name" value="Mlt-10-like"/>
</dbReference>
<proteinExistence type="predicted"/>
<dbReference type="STRING" id="53326.A0A016UFH7"/>
<dbReference type="AlphaFoldDB" id="A0A016UFH7"/>
<protein>
    <submittedName>
        <fullName evidence="1">Uncharacterized protein</fullName>
    </submittedName>
</protein>